<evidence type="ECO:0000256" key="13">
    <source>
        <dbReference type="ARBA" id="ARBA00044502"/>
    </source>
</evidence>
<evidence type="ECO:0000256" key="10">
    <source>
        <dbReference type="ARBA" id="ARBA00023157"/>
    </source>
</evidence>
<dbReference type="GO" id="GO:0005576">
    <property type="term" value="C:extracellular region"/>
    <property type="evidence" value="ECO:0007669"/>
    <property type="project" value="UniProtKB-SubCell"/>
</dbReference>
<proteinExistence type="inferred from homology"/>
<reference evidence="19" key="1">
    <citation type="submission" date="2020-03" db="EMBL/GenBank/DDBJ databases">
        <title>Site-based positive gene gene selection in Geosmithia morbida across the United States reveals a broad range of putative effectors and factors for local host and environmental adapation.</title>
        <authorList>
            <person name="Onufrak A."/>
            <person name="Murdoch R.W."/>
            <person name="Gazis R."/>
            <person name="Huff M."/>
            <person name="Staton M."/>
            <person name="Klingeman W."/>
            <person name="Hadziabdic D."/>
        </authorList>
    </citation>
    <scope>NUCLEOTIDE SEQUENCE</scope>
    <source>
        <strain evidence="19">1262</strain>
    </source>
</reference>
<dbReference type="PANTHER" id="PTHR33353">
    <property type="entry name" value="PUTATIVE (AFU_ORTHOLOGUE AFUA_1G12560)-RELATED"/>
    <property type="match status" value="1"/>
</dbReference>
<keyword evidence="10" id="KW-1015">Disulfide bond</keyword>
<dbReference type="RefSeq" id="XP_035320082.1">
    <property type="nucleotide sequence ID" value="XM_035463818.1"/>
</dbReference>
<sequence length="346" mass="35126">MSSTTRTLATALFGAATVAAHGYVSNIVINGVNYPGYDVTKIPYMSESEKPDLIAWSSGATDLGFVAPDAYTSGDIICHKNSTNAAGFAEVAAGDSIFLQWNTWPESHKGPVIDYLASCEGDCSTVDKASLKFFKIDQVGLVDGTSVPGIYGSDELLDNSNGWLVQIPADVAPGNYVLRHELIALHSAGTEGGAQNYPQCFSLKVTGSGSESPAGTLGTELYTSTEDGIVFNIYQSVASYPVPGPTVIAGASAVAQSTSAIQSTGAATVGAAAVETSPAAVATSAAASSAAATTEAATSEATSVQAVASETAAATTTAAAAEPTSTKTSCRKKRAARALRARSVKA</sequence>
<evidence type="ECO:0000256" key="8">
    <source>
        <dbReference type="ARBA" id="ARBA00023008"/>
    </source>
</evidence>
<keyword evidence="19" id="KW-0378">Hydrolase</keyword>
<organism evidence="19 20">
    <name type="scientific">Geosmithia morbida</name>
    <dbReference type="NCBI Taxonomy" id="1094350"/>
    <lineage>
        <taxon>Eukaryota</taxon>
        <taxon>Fungi</taxon>
        <taxon>Dikarya</taxon>
        <taxon>Ascomycota</taxon>
        <taxon>Pezizomycotina</taxon>
        <taxon>Sordariomycetes</taxon>
        <taxon>Hypocreomycetidae</taxon>
        <taxon>Hypocreales</taxon>
        <taxon>Bionectriaceae</taxon>
        <taxon>Geosmithia</taxon>
    </lineage>
</organism>
<evidence type="ECO:0000256" key="6">
    <source>
        <dbReference type="ARBA" id="ARBA00023001"/>
    </source>
</evidence>
<evidence type="ECO:0000256" key="9">
    <source>
        <dbReference type="ARBA" id="ARBA00023033"/>
    </source>
</evidence>
<name>A0A9P5D342_9HYPO</name>
<evidence type="ECO:0000256" key="15">
    <source>
        <dbReference type="ARBA" id="ARBA00047174"/>
    </source>
</evidence>
<dbReference type="EC" id="1.14.99.56" evidence="15"/>
<dbReference type="EMBL" id="JAANYQ010000012">
    <property type="protein sequence ID" value="KAF4121430.1"/>
    <property type="molecule type" value="Genomic_DNA"/>
</dbReference>
<dbReference type="PANTHER" id="PTHR33353:SF10">
    <property type="entry name" value="ENDO-BETA-1,4-GLUCANASE D"/>
    <property type="match status" value="1"/>
</dbReference>
<dbReference type="GO" id="GO:0046872">
    <property type="term" value="F:metal ion binding"/>
    <property type="evidence" value="ECO:0007669"/>
    <property type="project" value="UniProtKB-KW"/>
</dbReference>
<dbReference type="Proteomes" id="UP000749293">
    <property type="component" value="Unassembled WGS sequence"/>
</dbReference>
<accession>A0A9P5D342</accession>
<feature type="compositionally biased region" description="Basic residues" evidence="16">
    <location>
        <begin position="329"/>
        <end position="346"/>
    </location>
</feature>
<keyword evidence="8" id="KW-0186">Copper</keyword>
<dbReference type="CDD" id="cd21175">
    <property type="entry name" value="LPMO_AA9"/>
    <property type="match status" value="1"/>
</dbReference>
<dbReference type="GO" id="GO:0030245">
    <property type="term" value="P:cellulose catabolic process"/>
    <property type="evidence" value="ECO:0007669"/>
    <property type="project" value="UniProtKB-KW"/>
</dbReference>
<protein>
    <recommendedName>
        <fullName evidence="15">lytic cellulose monooxygenase (C4-dehydrogenating)</fullName>
        <ecNumber evidence="15">1.14.99.56</ecNumber>
    </recommendedName>
</protein>
<evidence type="ECO:0000256" key="12">
    <source>
        <dbReference type="ARBA" id="ARBA00023326"/>
    </source>
</evidence>
<evidence type="ECO:0000256" key="2">
    <source>
        <dbReference type="ARBA" id="ARBA00004613"/>
    </source>
</evidence>
<keyword evidence="12" id="KW-0624">Polysaccharide degradation</keyword>
<comment type="similarity">
    <text evidence="13">Belongs to the polysaccharide monooxygenase AA9 family.</text>
</comment>
<evidence type="ECO:0000256" key="11">
    <source>
        <dbReference type="ARBA" id="ARBA00023277"/>
    </source>
</evidence>
<keyword evidence="3" id="KW-0964">Secreted</keyword>
<evidence type="ECO:0000313" key="19">
    <source>
        <dbReference type="EMBL" id="KAF4121430.1"/>
    </source>
</evidence>
<evidence type="ECO:0000256" key="5">
    <source>
        <dbReference type="ARBA" id="ARBA00022729"/>
    </source>
</evidence>
<dbReference type="GO" id="GO:0016787">
    <property type="term" value="F:hydrolase activity"/>
    <property type="evidence" value="ECO:0007669"/>
    <property type="project" value="UniProtKB-KW"/>
</dbReference>
<evidence type="ECO:0000256" key="3">
    <source>
        <dbReference type="ARBA" id="ARBA00022525"/>
    </source>
</evidence>
<evidence type="ECO:0000256" key="7">
    <source>
        <dbReference type="ARBA" id="ARBA00023002"/>
    </source>
</evidence>
<evidence type="ECO:0000256" key="16">
    <source>
        <dbReference type="SAM" id="MobiDB-lite"/>
    </source>
</evidence>
<keyword evidence="4" id="KW-0479">Metal-binding</keyword>
<comment type="caution">
    <text evidence="19">The sequence shown here is derived from an EMBL/GenBank/DDBJ whole genome shotgun (WGS) entry which is preliminary data.</text>
</comment>
<dbReference type="Pfam" id="PF03443">
    <property type="entry name" value="AA9"/>
    <property type="match status" value="1"/>
</dbReference>
<evidence type="ECO:0000256" key="1">
    <source>
        <dbReference type="ARBA" id="ARBA00001973"/>
    </source>
</evidence>
<evidence type="ECO:0000313" key="20">
    <source>
        <dbReference type="Proteomes" id="UP000749293"/>
    </source>
</evidence>
<keyword evidence="6" id="KW-0136">Cellulose degradation</keyword>
<dbReference type="OrthoDB" id="4849160at2759"/>
<feature type="compositionally biased region" description="Low complexity" evidence="16">
    <location>
        <begin position="315"/>
        <end position="328"/>
    </location>
</feature>
<feature type="region of interest" description="Disordered" evidence="16">
    <location>
        <begin position="315"/>
        <end position="346"/>
    </location>
</feature>
<dbReference type="AlphaFoldDB" id="A0A9P5D342"/>
<keyword evidence="5 17" id="KW-0732">Signal</keyword>
<keyword evidence="9" id="KW-0503">Monooxygenase</keyword>
<evidence type="ECO:0000256" key="17">
    <source>
        <dbReference type="SAM" id="SignalP"/>
    </source>
</evidence>
<dbReference type="Gene3D" id="2.70.50.70">
    <property type="match status" value="1"/>
</dbReference>
<evidence type="ECO:0000259" key="18">
    <source>
        <dbReference type="Pfam" id="PF03443"/>
    </source>
</evidence>
<keyword evidence="7" id="KW-0560">Oxidoreductase</keyword>
<comment type="catalytic activity">
    <reaction evidence="14">
        <text>[(1-&gt;4)-beta-D-glucosyl]n+m + reduced acceptor + O2 = 4-dehydro-beta-D-glucosyl-[(1-&gt;4)-beta-D-glucosyl]n-1 + [(1-&gt;4)-beta-D-glucosyl]m + acceptor + H2O.</text>
        <dbReference type="EC" id="1.14.99.56"/>
    </reaction>
</comment>
<dbReference type="InterPro" id="IPR049892">
    <property type="entry name" value="AA9"/>
</dbReference>
<dbReference type="GeneID" id="55968067"/>
<gene>
    <name evidence="19" type="ORF">GMORB2_1837</name>
</gene>
<evidence type="ECO:0000256" key="4">
    <source>
        <dbReference type="ARBA" id="ARBA00022723"/>
    </source>
</evidence>
<comment type="cofactor">
    <cofactor evidence="1">
        <name>Cu(2+)</name>
        <dbReference type="ChEBI" id="CHEBI:29036"/>
    </cofactor>
</comment>
<evidence type="ECO:0000256" key="14">
    <source>
        <dbReference type="ARBA" id="ARBA00045077"/>
    </source>
</evidence>
<dbReference type="InterPro" id="IPR005103">
    <property type="entry name" value="AA9_LPMO"/>
</dbReference>
<feature type="chain" id="PRO_5040434661" description="lytic cellulose monooxygenase (C4-dehydrogenating)" evidence="17">
    <location>
        <begin position="21"/>
        <end position="346"/>
    </location>
</feature>
<comment type="subcellular location">
    <subcellularLocation>
        <location evidence="2">Secreted</location>
    </subcellularLocation>
</comment>
<dbReference type="GO" id="GO:0004497">
    <property type="term" value="F:monooxygenase activity"/>
    <property type="evidence" value="ECO:0007669"/>
    <property type="project" value="UniProtKB-KW"/>
</dbReference>
<feature type="domain" description="Auxiliary Activity family 9 catalytic" evidence="18">
    <location>
        <begin position="21"/>
        <end position="238"/>
    </location>
</feature>
<keyword evidence="20" id="KW-1185">Reference proteome</keyword>
<feature type="signal peptide" evidence="17">
    <location>
        <begin position="1"/>
        <end position="20"/>
    </location>
</feature>
<keyword evidence="11" id="KW-0119">Carbohydrate metabolism</keyword>